<reference evidence="2 3" key="1">
    <citation type="journal article" date="2018" name="BMC Genomics">
        <title>Genomic comparison of Trypanosoma conorhini and Trypanosoma rangeli to Trypanosoma cruzi strains of high and low virulence.</title>
        <authorList>
            <person name="Bradwell K.R."/>
            <person name="Koparde V.N."/>
            <person name="Matveyev A.V."/>
            <person name="Serrano M.G."/>
            <person name="Alves J.M."/>
            <person name="Parikh H."/>
            <person name="Huang B."/>
            <person name="Lee V."/>
            <person name="Espinosa-Alvarez O."/>
            <person name="Ortiz P.A."/>
            <person name="Costa-Martins A.G."/>
            <person name="Teixeira M.M."/>
            <person name="Buck G.A."/>
        </authorList>
    </citation>
    <scope>NUCLEOTIDE SEQUENCE [LARGE SCALE GENOMIC DNA]</scope>
    <source>
        <strain evidence="2 3">025E</strain>
    </source>
</reference>
<accession>A0A422Q7S8</accession>
<dbReference type="EMBL" id="MKKU01000060">
    <property type="protein sequence ID" value="RNF26023.1"/>
    <property type="molecule type" value="Genomic_DNA"/>
</dbReference>
<comment type="caution">
    <text evidence="2">The sequence shown here is derived from an EMBL/GenBank/DDBJ whole genome shotgun (WGS) entry which is preliminary data.</text>
</comment>
<name>A0A422Q7S8_9TRYP</name>
<gene>
    <name evidence="2" type="ORF">Tco025E_01728</name>
</gene>
<feature type="region of interest" description="Disordered" evidence="1">
    <location>
        <begin position="95"/>
        <end position="115"/>
    </location>
</feature>
<evidence type="ECO:0000313" key="2">
    <source>
        <dbReference type="EMBL" id="RNF26023.1"/>
    </source>
</evidence>
<evidence type="ECO:0000313" key="3">
    <source>
        <dbReference type="Proteomes" id="UP000284403"/>
    </source>
</evidence>
<evidence type="ECO:0000256" key="1">
    <source>
        <dbReference type="SAM" id="MobiDB-lite"/>
    </source>
</evidence>
<feature type="compositionally biased region" description="Low complexity" evidence="1">
    <location>
        <begin position="102"/>
        <end position="115"/>
    </location>
</feature>
<dbReference type="GeneID" id="40315339"/>
<dbReference type="RefSeq" id="XP_029231229.1">
    <property type="nucleotide sequence ID" value="XM_029368665.1"/>
</dbReference>
<sequence>MRQRNKLLPCATPFSMASAGTRDHNPELACSLLKHETGEGNKRDGLLLATSRGLSVVFSATKTVQMSSFPLSMASRSSPTARAVTHNCWPSSRNEATLQQHPCPSSSPASSCISH</sequence>
<protein>
    <submittedName>
        <fullName evidence="2">Uncharacterized protein</fullName>
    </submittedName>
</protein>
<keyword evidence="3" id="KW-1185">Reference proteome</keyword>
<dbReference type="Proteomes" id="UP000284403">
    <property type="component" value="Unassembled WGS sequence"/>
</dbReference>
<proteinExistence type="predicted"/>
<organism evidence="2 3">
    <name type="scientific">Trypanosoma conorhini</name>
    <dbReference type="NCBI Taxonomy" id="83891"/>
    <lineage>
        <taxon>Eukaryota</taxon>
        <taxon>Discoba</taxon>
        <taxon>Euglenozoa</taxon>
        <taxon>Kinetoplastea</taxon>
        <taxon>Metakinetoplastina</taxon>
        <taxon>Trypanosomatida</taxon>
        <taxon>Trypanosomatidae</taxon>
        <taxon>Trypanosoma</taxon>
    </lineage>
</organism>
<dbReference type="AlphaFoldDB" id="A0A422Q7S8"/>